<proteinExistence type="predicted"/>
<sequence>MFWFDKENEDVTFMDIRQYHEELITGHVIDVKPDVVADFRDMPFANDTFDLIVFDPPHLVRSGEKSWMAKKYGKLDKATWPRDLKQGFDECMRVLKPSGTLVFKWNDDQISANRILEEVGYRPLFGQKRQKTHWMVFNKQTEVLQREEI</sequence>
<dbReference type="Proteomes" id="UP000813384">
    <property type="component" value="Unassembled WGS sequence"/>
</dbReference>
<comment type="caution">
    <text evidence="1">The sequence shown here is derived from an EMBL/GenBank/DDBJ whole genome shotgun (WGS) entry which is preliminary data.</text>
</comment>
<accession>A0A9E4DRQ8</accession>
<evidence type="ECO:0000313" key="1">
    <source>
        <dbReference type="EMBL" id="MCC9273883.1"/>
    </source>
</evidence>
<organism evidence="1 2">
    <name type="scientific">Enterococcus aquimarinus</name>
    <dbReference type="NCBI Taxonomy" id="328396"/>
    <lineage>
        <taxon>Bacteria</taxon>
        <taxon>Bacillati</taxon>
        <taxon>Bacillota</taxon>
        <taxon>Bacilli</taxon>
        <taxon>Lactobacillales</taxon>
        <taxon>Enterococcaceae</taxon>
        <taxon>Enterococcus</taxon>
    </lineage>
</organism>
<evidence type="ECO:0000313" key="2">
    <source>
        <dbReference type="Proteomes" id="UP000813384"/>
    </source>
</evidence>
<keyword evidence="1" id="KW-0808">Transferase</keyword>
<dbReference type="EMBL" id="JAJJVO010000094">
    <property type="protein sequence ID" value="MCC9273883.1"/>
    <property type="molecule type" value="Genomic_DNA"/>
</dbReference>
<dbReference type="AlphaFoldDB" id="A0A9E4DRQ8"/>
<keyword evidence="1" id="KW-0489">Methyltransferase</keyword>
<reference evidence="1" key="2">
    <citation type="submission" date="2021-11" db="EMBL/GenBank/DDBJ databases">
        <authorList>
            <person name="Gilroy R."/>
        </authorList>
    </citation>
    <scope>NUCLEOTIDE SEQUENCE</scope>
    <source>
        <strain evidence="1">150</strain>
    </source>
</reference>
<reference evidence="1" key="1">
    <citation type="journal article" date="2021" name="PeerJ">
        <title>Extensive microbial diversity within the chicken gut microbiome revealed by metagenomics and culture.</title>
        <authorList>
            <person name="Gilroy R."/>
            <person name="Ravi A."/>
            <person name="Getino M."/>
            <person name="Pursley I."/>
            <person name="Horton D.L."/>
            <person name="Alikhan N.F."/>
            <person name="Baker D."/>
            <person name="Gharbi K."/>
            <person name="Hall N."/>
            <person name="Watson M."/>
            <person name="Adriaenssens E.M."/>
            <person name="Foster-Nyarko E."/>
            <person name="Jarju S."/>
            <person name="Secka A."/>
            <person name="Antonio M."/>
            <person name="Oren A."/>
            <person name="Chaudhuri R.R."/>
            <person name="La Ragione R."/>
            <person name="Hildebrand F."/>
            <person name="Pallen M.J."/>
        </authorList>
    </citation>
    <scope>NUCLEOTIDE SEQUENCE</scope>
    <source>
        <strain evidence="1">150</strain>
    </source>
</reference>
<dbReference type="InterPro" id="IPR029063">
    <property type="entry name" value="SAM-dependent_MTases_sf"/>
</dbReference>
<gene>
    <name evidence="1" type="ORF">K8V42_06290</name>
</gene>
<dbReference type="Gene3D" id="3.40.50.150">
    <property type="entry name" value="Vaccinia Virus protein VP39"/>
    <property type="match status" value="1"/>
</dbReference>
<name>A0A9E4DRQ8_9ENTE</name>
<dbReference type="SUPFAM" id="SSF53335">
    <property type="entry name" value="S-adenosyl-L-methionine-dependent methyltransferases"/>
    <property type="match status" value="1"/>
</dbReference>
<dbReference type="GO" id="GO:0008168">
    <property type="term" value="F:methyltransferase activity"/>
    <property type="evidence" value="ECO:0007669"/>
    <property type="project" value="UniProtKB-KW"/>
</dbReference>
<protein>
    <submittedName>
        <fullName evidence="1">Class I SAM-dependent methyltransferase</fullName>
    </submittedName>
</protein>
<dbReference type="GO" id="GO:0032259">
    <property type="term" value="P:methylation"/>
    <property type="evidence" value="ECO:0007669"/>
    <property type="project" value="UniProtKB-KW"/>
</dbReference>